<evidence type="ECO:0000256" key="7">
    <source>
        <dbReference type="ARBA" id="ARBA00023136"/>
    </source>
</evidence>
<dbReference type="PROSITE" id="PS51779">
    <property type="entry name" value="POTRA"/>
    <property type="match status" value="1"/>
</dbReference>
<dbReference type="PANTHER" id="PTHR34597">
    <property type="entry name" value="SLR1661 PROTEIN"/>
    <property type="match status" value="1"/>
</dbReference>
<comment type="subcellular location">
    <subcellularLocation>
        <location evidence="1">Cell outer membrane</location>
    </subcellularLocation>
</comment>
<keyword evidence="5" id="KW-0812">Transmembrane</keyword>
<dbReference type="GO" id="GO:0009279">
    <property type="term" value="C:cell outer membrane"/>
    <property type="evidence" value="ECO:0007669"/>
    <property type="project" value="UniProtKB-SubCell"/>
</dbReference>
<dbReference type="GO" id="GO:0008320">
    <property type="term" value="F:protein transmembrane transporter activity"/>
    <property type="evidence" value="ECO:0007669"/>
    <property type="project" value="TreeGrafter"/>
</dbReference>
<comment type="similarity">
    <text evidence="2">Belongs to the TPS (TC 1.B.20) family.</text>
</comment>
<keyword evidence="7" id="KW-0472">Membrane</keyword>
<dbReference type="Gene3D" id="3.10.20.310">
    <property type="entry name" value="membrane protein fhac"/>
    <property type="match status" value="1"/>
</dbReference>
<dbReference type="GO" id="GO:0046819">
    <property type="term" value="P:protein secretion by the type V secretion system"/>
    <property type="evidence" value="ECO:0007669"/>
    <property type="project" value="TreeGrafter"/>
</dbReference>
<dbReference type="AlphaFoldDB" id="A0A1H6DYB3"/>
<keyword evidence="6" id="KW-0653">Protein transport</keyword>
<dbReference type="PANTHER" id="PTHR34597:SF1">
    <property type="entry name" value="HEME_HEMOPEXIN TRANSPORTER PROTEIN HUXB"/>
    <property type="match status" value="1"/>
</dbReference>
<dbReference type="Pfam" id="PF08479">
    <property type="entry name" value="POTRA_2"/>
    <property type="match status" value="1"/>
</dbReference>
<keyword evidence="4" id="KW-1134">Transmembrane beta strand</keyword>
<evidence type="ECO:0000256" key="8">
    <source>
        <dbReference type="ARBA" id="ARBA00023237"/>
    </source>
</evidence>
<evidence type="ECO:0000259" key="10">
    <source>
        <dbReference type="PROSITE" id="PS51779"/>
    </source>
</evidence>
<sequence>MNHTSPLSFRLRPLPLFVALAAFSQTAPLLAQTPPDAGRVLNEMRQPAQPTLRSTTMTIDEQSLEPTAEPGGPQVEISEIHFEGNSLFTQEQLLAVINDAVGEPQDMAGLQRLSQRITDFYHQQDYPFSLAYLPPQTLESGKLVIGVVEGRYGEIRFNGSDELAQSMAARLPELQAGDPIQGNSLNRAINLLGDLPGISIDPVLMPGQTTGTGDLAIDVQEEEKISGSIGVDNHGNRYTGSWRTLATASVNRLATLGDRLDLALMVTEEELWYGNLGYSLPIANTGARGYLRYTQTYYQLGEEFEDLGATGKARIGTLGVEYPLIRSQNTNLYLDLGYSYNHLQDKPASPFFSNKKSSESVTASLRFDHRDSLFGGGLTWSDFSFTSGDLDLDETLAFVDQMTAETEGQYSKLNLELARLQRLSDQWTLYGRINGQWTDDNLDSSEGMGLGGANGVRAYPEGEAFGDRGWLAQLELRYQYEQLQPYLFYDAGAIELNTRPWAEGDNHRKLAGAGLGLRASLKDWQFNLTSAWRLEGGQPESDTEDRNPRIWASVNYRF</sequence>
<dbReference type="OrthoDB" id="572300at2"/>
<dbReference type="InterPro" id="IPR005565">
    <property type="entry name" value="Hemolysn_activator_HlyB_C"/>
</dbReference>
<dbReference type="RefSeq" id="WP_104006027.1">
    <property type="nucleotide sequence ID" value="NZ_FNVQ01000014.1"/>
</dbReference>
<feature type="chain" id="PRO_5009296338" evidence="9">
    <location>
        <begin position="32"/>
        <end position="558"/>
    </location>
</feature>
<gene>
    <name evidence="11" type="ORF">SAMN05444390_1142</name>
</gene>
<dbReference type="InterPro" id="IPR051544">
    <property type="entry name" value="TPS_OM_transporter"/>
</dbReference>
<proteinExistence type="inferred from homology"/>
<dbReference type="InterPro" id="IPR013686">
    <property type="entry name" value="Polypept-transport_assoc_ShlB"/>
</dbReference>
<feature type="signal peptide" evidence="9">
    <location>
        <begin position="1"/>
        <end position="31"/>
    </location>
</feature>
<name>A0A1H6DYB3_9GAMM</name>
<reference evidence="11 12" key="1">
    <citation type="submission" date="2016-10" db="EMBL/GenBank/DDBJ databases">
        <authorList>
            <person name="de Groot N.N."/>
        </authorList>
    </citation>
    <scope>NUCLEOTIDE SEQUENCE [LARGE SCALE GENOMIC DNA]</scope>
    <source>
        <strain evidence="11 12">DSM 22012</strain>
    </source>
</reference>
<keyword evidence="3" id="KW-0813">Transport</keyword>
<evidence type="ECO:0000256" key="5">
    <source>
        <dbReference type="ARBA" id="ARBA00022692"/>
    </source>
</evidence>
<dbReference type="Pfam" id="PF03865">
    <property type="entry name" value="ShlB"/>
    <property type="match status" value="1"/>
</dbReference>
<protein>
    <submittedName>
        <fullName evidence="11">Hemolysin activation/secretion protein</fullName>
    </submittedName>
</protein>
<evidence type="ECO:0000313" key="12">
    <source>
        <dbReference type="Proteomes" id="UP000236745"/>
    </source>
</evidence>
<evidence type="ECO:0000256" key="3">
    <source>
        <dbReference type="ARBA" id="ARBA00022448"/>
    </source>
</evidence>
<keyword evidence="9" id="KW-0732">Signal</keyword>
<dbReference type="EMBL" id="FNVQ01000014">
    <property type="protein sequence ID" value="SEG89605.1"/>
    <property type="molecule type" value="Genomic_DNA"/>
</dbReference>
<accession>A0A1H6DYB3</accession>
<organism evidence="11 12">
    <name type="scientific">Marinobacterium lutimaris</name>
    <dbReference type="NCBI Taxonomy" id="568106"/>
    <lineage>
        <taxon>Bacteria</taxon>
        <taxon>Pseudomonadati</taxon>
        <taxon>Pseudomonadota</taxon>
        <taxon>Gammaproteobacteria</taxon>
        <taxon>Oceanospirillales</taxon>
        <taxon>Oceanospirillaceae</taxon>
        <taxon>Marinobacterium</taxon>
    </lineage>
</organism>
<keyword evidence="8" id="KW-0998">Cell outer membrane</keyword>
<evidence type="ECO:0000256" key="6">
    <source>
        <dbReference type="ARBA" id="ARBA00022927"/>
    </source>
</evidence>
<feature type="domain" description="POTRA" evidence="10">
    <location>
        <begin position="75"/>
        <end position="150"/>
    </location>
</feature>
<evidence type="ECO:0000256" key="2">
    <source>
        <dbReference type="ARBA" id="ARBA00009055"/>
    </source>
</evidence>
<dbReference type="GO" id="GO:0098046">
    <property type="term" value="C:type V protein secretion system complex"/>
    <property type="evidence" value="ECO:0007669"/>
    <property type="project" value="TreeGrafter"/>
</dbReference>
<dbReference type="Gene3D" id="2.40.160.50">
    <property type="entry name" value="membrane protein fhac: a member of the omp85/tpsb transporter family"/>
    <property type="match status" value="1"/>
</dbReference>
<evidence type="ECO:0000256" key="1">
    <source>
        <dbReference type="ARBA" id="ARBA00004442"/>
    </source>
</evidence>
<dbReference type="InterPro" id="IPR034746">
    <property type="entry name" value="POTRA"/>
</dbReference>
<evidence type="ECO:0000313" key="11">
    <source>
        <dbReference type="EMBL" id="SEG89605.1"/>
    </source>
</evidence>
<dbReference type="Proteomes" id="UP000236745">
    <property type="component" value="Unassembled WGS sequence"/>
</dbReference>
<evidence type="ECO:0000256" key="9">
    <source>
        <dbReference type="SAM" id="SignalP"/>
    </source>
</evidence>
<keyword evidence="12" id="KW-1185">Reference proteome</keyword>
<evidence type="ECO:0000256" key="4">
    <source>
        <dbReference type="ARBA" id="ARBA00022452"/>
    </source>
</evidence>